<name>A0A0S2EGT8_9MICR</name>
<accession>A0A0S2EGT8</accession>
<dbReference type="EMBL" id="KT287071">
    <property type="protein sequence ID" value="ALN70023.1"/>
    <property type="molecule type" value="Genomic_DNA"/>
</dbReference>
<reference evidence="1" key="1">
    <citation type="submission" date="2015-07" db="EMBL/GenBank/DDBJ databases">
        <title>Cloning, analysis and prokaryotic expression of the gene coding for the spore wall protein NpSWP12 of Nosema philosamiae.</title>
        <authorList>
            <person name="Zhu F."/>
            <person name="Xiao S.-Y."/>
            <person name="Bai X.-R."/>
        </authorList>
    </citation>
    <scope>NUCLEOTIDE SEQUENCE</scope>
    <source>
        <strain evidence="1">GX</strain>
    </source>
</reference>
<proteinExistence type="predicted"/>
<protein>
    <submittedName>
        <fullName evidence="1">Spore wall protein 12</fullName>
    </submittedName>
</protein>
<dbReference type="InterPro" id="IPR027267">
    <property type="entry name" value="AH/BAR_dom_sf"/>
</dbReference>
<dbReference type="AlphaFoldDB" id="A0A0S2EGT8"/>
<organism evidence="1">
    <name type="scientific">Nosema philosamiae</name>
    <dbReference type="NCBI Taxonomy" id="755344"/>
    <lineage>
        <taxon>Eukaryota</taxon>
        <taxon>Fungi</taxon>
        <taxon>Fungi incertae sedis</taxon>
        <taxon>Microsporidia</taxon>
        <taxon>Nosematidae</taxon>
        <taxon>Nosema</taxon>
    </lineage>
</organism>
<evidence type="ECO:0000313" key="1">
    <source>
        <dbReference type="EMBL" id="ALN70023.1"/>
    </source>
</evidence>
<dbReference type="SUPFAM" id="SSF103657">
    <property type="entry name" value="BAR/IMD domain-like"/>
    <property type="match status" value="1"/>
</dbReference>
<sequence>MKDFKKKIIMKISRMEYKHTAFSAEYKDVEKVYKKLRDNMDKVATGINNLMTYEHGGSAMKKIYHGLSMVSSASKMNYFSDADIFEGFARINEDLTDFDLDEGVREVGRKTAEAYENISKAKEKFNEQCGREMEVLMSMKKRAETTDKERENAKIYRYDLEKAKQSNNPEDQEEVDRLSELFENSQTRNIEMMRDFIGADGLQGVLTRVRDLNIEFHQECLKALERTK</sequence>
<dbReference type="Gene3D" id="1.20.1270.60">
    <property type="entry name" value="Arfaptin homology (AH) domain/BAR domain"/>
    <property type="match status" value="1"/>
</dbReference>